<dbReference type="AlphaFoldDB" id="A0A8H2VEI3"/>
<gene>
    <name evidence="3" type="ORF">KABA2_03S11242</name>
</gene>
<feature type="compositionally biased region" description="Low complexity" evidence="1">
    <location>
        <begin position="460"/>
        <end position="483"/>
    </location>
</feature>
<feature type="region of interest" description="Disordered" evidence="1">
    <location>
        <begin position="446"/>
        <end position="536"/>
    </location>
</feature>
<name>A0A8H2VEI3_9SACH</name>
<feature type="compositionally biased region" description="Polar residues" evidence="1">
    <location>
        <begin position="335"/>
        <end position="363"/>
    </location>
</feature>
<dbReference type="RefSeq" id="XP_041405890.1">
    <property type="nucleotide sequence ID" value="XM_041549956.1"/>
</dbReference>
<dbReference type="GeneID" id="64857024"/>
<dbReference type="PROSITE" id="PS50888">
    <property type="entry name" value="BHLH"/>
    <property type="match status" value="1"/>
</dbReference>
<feature type="compositionally biased region" description="Polar residues" evidence="1">
    <location>
        <begin position="238"/>
        <end position="259"/>
    </location>
</feature>
<feature type="compositionally biased region" description="Basic and acidic residues" evidence="1">
    <location>
        <begin position="506"/>
        <end position="536"/>
    </location>
</feature>
<dbReference type="OrthoDB" id="5344169at2759"/>
<dbReference type="GO" id="GO:0046983">
    <property type="term" value="F:protein dimerization activity"/>
    <property type="evidence" value="ECO:0007669"/>
    <property type="project" value="InterPro"/>
</dbReference>
<proteinExistence type="predicted"/>
<protein>
    <recommendedName>
        <fullName evidence="2">BHLH domain-containing protein</fullName>
    </recommendedName>
</protein>
<dbReference type="Gene3D" id="4.10.280.10">
    <property type="entry name" value="Helix-loop-helix DNA-binding domain"/>
    <property type="match status" value="1"/>
</dbReference>
<sequence length="590" mass="64242">MQSMNMNHSKSILDQVDEYLHDNDTHSGNHMVYMESEKEPMSNVQLYSHNWLTDDIQLDLDHIGESFFNNGNNNQNSNNSRLNAHEQHSSSHSNNSVESMHGTIESQHEHHAQQHPDIGKSIDPEMNGGFGLMDHSIKQNDATASLLNKNSHFSNIHSDLVFSPSASPLVAPGQSAIGLKVTPYMNPQVLIGSNSSNVSNMNTPYLRESIGTNNGTNNNGTLLNNGSTTTTPHVSHYSPLSSPAVNDHNQQYSSTNFTLPASAVEEPITNGGSGSKTTRSKRTSSSSRSKRISFSSSSGNSTKQTFNGSSSKVRKNSPYLSANRSRRNYQELKTKNGSTISNNNDSASSTPMGNNSTTPTNASWDDMVFKLPESSTTVISTSNGTNIDTPDSGSKESSLTASQFAVASKILPASYPDQVSSNDIDIDGSIIQKRIEIPLQTSIETTESWKQKTNSDRSRSSNSLSSNGTSPKNGKNGINNVGVSPLIKSKKPSKTNGDSGSTIRLTRTDSRSSESKSGKKDDTKKEVHKVAEQERRNRLNSALNDLCGLIPDDLKEMISIPSKATTAELACVYIRSLQKRVHELEQEHNH</sequence>
<reference evidence="3 4" key="1">
    <citation type="submission" date="2020-05" db="EMBL/GenBank/DDBJ databases">
        <authorList>
            <person name="Casaregola S."/>
            <person name="Devillers H."/>
            <person name="Grondin C."/>
        </authorList>
    </citation>
    <scope>NUCLEOTIDE SEQUENCE [LARGE SCALE GENOMIC DNA]</scope>
    <source>
        <strain evidence="3 4">CLIB 1767</strain>
    </source>
</reference>
<dbReference type="InterPro" id="IPR011598">
    <property type="entry name" value="bHLH_dom"/>
</dbReference>
<dbReference type="InterPro" id="IPR036638">
    <property type="entry name" value="HLH_DNA-bd_sf"/>
</dbReference>
<keyword evidence="4" id="KW-1185">Reference proteome</keyword>
<feature type="region of interest" description="Disordered" evidence="1">
    <location>
        <begin position="206"/>
        <end position="364"/>
    </location>
</feature>
<dbReference type="EMBL" id="CAEFZW010000003">
    <property type="protein sequence ID" value="CAB4254046.1"/>
    <property type="molecule type" value="Genomic_DNA"/>
</dbReference>
<evidence type="ECO:0000313" key="4">
    <source>
        <dbReference type="Proteomes" id="UP000644660"/>
    </source>
</evidence>
<comment type="caution">
    <text evidence="3">The sequence shown here is derived from an EMBL/GenBank/DDBJ whole genome shotgun (WGS) entry which is preliminary data.</text>
</comment>
<feature type="region of interest" description="Disordered" evidence="1">
    <location>
        <begin position="69"/>
        <end position="123"/>
    </location>
</feature>
<feature type="region of interest" description="Disordered" evidence="1">
    <location>
        <begin position="376"/>
        <end position="398"/>
    </location>
</feature>
<evidence type="ECO:0000259" key="2">
    <source>
        <dbReference type="PROSITE" id="PS50888"/>
    </source>
</evidence>
<feature type="domain" description="BHLH" evidence="2">
    <location>
        <begin position="523"/>
        <end position="577"/>
    </location>
</feature>
<feature type="compositionally biased region" description="Basic and acidic residues" evidence="1">
    <location>
        <begin position="447"/>
        <end position="459"/>
    </location>
</feature>
<feature type="compositionally biased region" description="Low complexity" evidence="1">
    <location>
        <begin position="69"/>
        <end position="82"/>
    </location>
</feature>
<feature type="compositionally biased region" description="Low complexity" evidence="1">
    <location>
        <begin position="283"/>
        <end position="303"/>
    </location>
</feature>
<accession>A0A8H2VEI3</accession>
<evidence type="ECO:0000256" key="1">
    <source>
        <dbReference type="SAM" id="MobiDB-lite"/>
    </source>
</evidence>
<dbReference type="Pfam" id="PF00010">
    <property type="entry name" value="HLH"/>
    <property type="match status" value="1"/>
</dbReference>
<dbReference type="Proteomes" id="UP000644660">
    <property type="component" value="Unassembled WGS sequence"/>
</dbReference>
<feature type="compositionally biased region" description="Polar residues" evidence="1">
    <location>
        <begin position="494"/>
        <end position="505"/>
    </location>
</feature>
<feature type="compositionally biased region" description="Basic and acidic residues" evidence="1">
    <location>
        <begin position="106"/>
        <end position="123"/>
    </location>
</feature>
<dbReference type="SUPFAM" id="SSF47459">
    <property type="entry name" value="HLH, helix-loop-helix DNA-binding domain"/>
    <property type="match status" value="1"/>
</dbReference>
<dbReference type="SMART" id="SM00353">
    <property type="entry name" value="HLH"/>
    <property type="match status" value="1"/>
</dbReference>
<evidence type="ECO:0000313" key="3">
    <source>
        <dbReference type="EMBL" id="CAB4254046.1"/>
    </source>
</evidence>
<feature type="compositionally biased region" description="Low complexity" evidence="1">
    <location>
        <begin position="211"/>
        <end position="231"/>
    </location>
</feature>
<organism evidence="3 4">
    <name type="scientific">Maudiozyma barnettii</name>
    <dbReference type="NCBI Taxonomy" id="61262"/>
    <lineage>
        <taxon>Eukaryota</taxon>
        <taxon>Fungi</taxon>
        <taxon>Dikarya</taxon>
        <taxon>Ascomycota</taxon>
        <taxon>Saccharomycotina</taxon>
        <taxon>Saccharomycetes</taxon>
        <taxon>Saccharomycetales</taxon>
        <taxon>Saccharomycetaceae</taxon>
        <taxon>Maudiozyma</taxon>
    </lineage>
</organism>